<evidence type="ECO:0008006" key="3">
    <source>
        <dbReference type="Google" id="ProtNLM"/>
    </source>
</evidence>
<dbReference type="PANTHER" id="PTHR17985:SF8">
    <property type="entry name" value="TRANSPORT AND GOLGI ORGANIZATION PROTEIN 2 HOMOLOG"/>
    <property type="match status" value="1"/>
</dbReference>
<name>A0A8S1JC15_9CHLO</name>
<dbReference type="AlphaFoldDB" id="A0A8S1JC15"/>
<dbReference type="Proteomes" id="UP000708148">
    <property type="component" value="Unassembled WGS sequence"/>
</dbReference>
<comment type="caution">
    <text evidence="1">The sequence shown here is derived from an EMBL/GenBank/DDBJ whole genome shotgun (WGS) entry which is preliminary data.</text>
</comment>
<evidence type="ECO:0000313" key="2">
    <source>
        <dbReference type="Proteomes" id="UP000708148"/>
    </source>
</evidence>
<gene>
    <name evidence="1" type="ORF">OSTQU699_LOCUS8946</name>
</gene>
<dbReference type="PANTHER" id="PTHR17985">
    <property type="entry name" value="SER/THR-RICH PROTEIN T10 IN DGCR REGION"/>
    <property type="match status" value="1"/>
</dbReference>
<sequence>MCISCFAFEVHKDLLFLLAFNRDELLTRVTAPPAFWTDHPQILGGRDNQRQGTWLGVTTSGRVSFVTNYKERANGHPRSPTTRGGLTVDFLLGEEQPLTYLESLDLSKYSGFNLVVADLLSGSVAYRCNRKDTVPRTIGPGVHVMSNGHIDDTWPKMKICKEALVRVLNSGEIEGHNLPWETIFNDVLGQAKRVEDESLLPNTGVGIELEKMDSGVFVEPFDKQDGLHGTRSQTVLAVWRDGHAEYRERWLDFPTGQWHEVNHTFAIGRAFEGLPHGDEL</sequence>
<dbReference type="OrthoDB" id="191601at2759"/>
<accession>A0A8S1JC15</accession>
<keyword evidence="2" id="KW-1185">Reference proteome</keyword>
<protein>
    <recommendedName>
        <fullName evidence="3">DUF833-domain-containing protein</fullName>
    </recommendedName>
</protein>
<dbReference type="Pfam" id="PF05742">
    <property type="entry name" value="TANGO2"/>
    <property type="match status" value="1"/>
</dbReference>
<reference evidence="1" key="1">
    <citation type="submission" date="2020-12" db="EMBL/GenBank/DDBJ databases">
        <authorList>
            <person name="Iha C."/>
        </authorList>
    </citation>
    <scope>NUCLEOTIDE SEQUENCE</scope>
</reference>
<dbReference type="EMBL" id="CAJHUC010002314">
    <property type="protein sequence ID" value="CAD7703589.1"/>
    <property type="molecule type" value="Genomic_DNA"/>
</dbReference>
<proteinExistence type="predicted"/>
<dbReference type="InterPro" id="IPR008551">
    <property type="entry name" value="TANGO2"/>
</dbReference>
<evidence type="ECO:0000313" key="1">
    <source>
        <dbReference type="EMBL" id="CAD7703589.1"/>
    </source>
</evidence>
<organism evidence="1 2">
    <name type="scientific">Ostreobium quekettii</name>
    <dbReference type="NCBI Taxonomy" id="121088"/>
    <lineage>
        <taxon>Eukaryota</taxon>
        <taxon>Viridiplantae</taxon>
        <taxon>Chlorophyta</taxon>
        <taxon>core chlorophytes</taxon>
        <taxon>Ulvophyceae</taxon>
        <taxon>TCBD clade</taxon>
        <taxon>Bryopsidales</taxon>
        <taxon>Ostreobineae</taxon>
        <taxon>Ostreobiaceae</taxon>
        <taxon>Ostreobium</taxon>
    </lineage>
</organism>